<dbReference type="Proteomes" id="UP001214553">
    <property type="component" value="Chromosome"/>
</dbReference>
<keyword evidence="4" id="KW-1185">Reference proteome</keyword>
<dbReference type="EMBL" id="CP119108">
    <property type="protein sequence ID" value="WEG08850.1"/>
    <property type="molecule type" value="Genomic_DNA"/>
</dbReference>
<keyword evidence="2" id="KW-0472">Membrane</keyword>
<reference evidence="3 4" key="1">
    <citation type="submission" date="2023-03" db="EMBL/GenBank/DDBJ databases">
        <title>Genome sequence of Microbacterium sp. KACC 23027.</title>
        <authorList>
            <person name="Kim S."/>
            <person name="Heo J."/>
            <person name="Kwon S.-W."/>
        </authorList>
    </citation>
    <scope>NUCLEOTIDE SEQUENCE [LARGE SCALE GENOMIC DNA]</scope>
    <source>
        <strain evidence="3 4">KACC 23027</strain>
    </source>
</reference>
<feature type="transmembrane region" description="Helical" evidence="2">
    <location>
        <begin position="51"/>
        <end position="76"/>
    </location>
</feature>
<name>A0ABY8C0T7_9MICO</name>
<keyword evidence="2" id="KW-1133">Transmembrane helix</keyword>
<feature type="region of interest" description="Disordered" evidence="1">
    <location>
        <begin position="101"/>
        <end position="135"/>
    </location>
</feature>
<evidence type="ECO:0000256" key="1">
    <source>
        <dbReference type="SAM" id="MobiDB-lite"/>
    </source>
</evidence>
<evidence type="ECO:0000313" key="4">
    <source>
        <dbReference type="Proteomes" id="UP001214553"/>
    </source>
</evidence>
<sequence>MSDQRPTRRDLMKPAQLIGLAVIAALFAGVVTLVSMGFFQKRYPGEAGHALVVGGIVAGITFIVTVVVISLLLLAVQPEQIAHPVDKPVLIARDQAVEHETAARDAAGRDAAGRDAGAKPVDGEAKSEDGSQPGR</sequence>
<evidence type="ECO:0000256" key="2">
    <source>
        <dbReference type="SAM" id="Phobius"/>
    </source>
</evidence>
<dbReference type="RefSeq" id="WP_275278177.1">
    <property type="nucleotide sequence ID" value="NZ_CP119108.1"/>
</dbReference>
<proteinExistence type="predicted"/>
<keyword evidence="2" id="KW-0812">Transmembrane</keyword>
<evidence type="ECO:0000313" key="3">
    <source>
        <dbReference type="EMBL" id="WEG08850.1"/>
    </source>
</evidence>
<accession>A0ABY8C0T7</accession>
<gene>
    <name evidence="3" type="ORF">PU630_16660</name>
</gene>
<feature type="transmembrane region" description="Helical" evidence="2">
    <location>
        <begin position="15"/>
        <end position="39"/>
    </location>
</feature>
<feature type="compositionally biased region" description="Basic and acidic residues" evidence="1">
    <location>
        <begin position="101"/>
        <end position="129"/>
    </location>
</feature>
<protein>
    <submittedName>
        <fullName evidence="3">Amino acid transporter</fullName>
    </submittedName>
</protein>
<organism evidence="3 4">
    <name type="scientific">Microbacterium horticulturae</name>
    <dbReference type="NCBI Taxonomy" id="3028316"/>
    <lineage>
        <taxon>Bacteria</taxon>
        <taxon>Bacillati</taxon>
        <taxon>Actinomycetota</taxon>
        <taxon>Actinomycetes</taxon>
        <taxon>Micrococcales</taxon>
        <taxon>Microbacteriaceae</taxon>
        <taxon>Microbacterium</taxon>
    </lineage>
</organism>